<sequence>MYNSQILLHISIPLGAEKQTNKKIDVTPVQDQGASIAVSAVSQGRIIVAGFCELDHCELDQLFKPQGIGISWAPMLQTANSLRICISNKLSQWFPGPHCAEHTPWFRP</sequence>
<evidence type="ECO:0000313" key="1">
    <source>
        <dbReference type="EMBL" id="CAN0549653.1"/>
    </source>
</evidence>
<organism evidence="1 2">
    <name type="scientific">Rangifer tarandus platyrhynchus</name>
    <name type="common">Svalbard reindeer</name>
    <dbReference type="NCBI Taxonomy" id="3082113"/>
    <lineage>
        <taxon>Eukaryota</taxon>
        <taxon>Metazoa</taxon>
        <taxon>Chordata</taxon>
        <taxon>Craniata</taxon>
        <taxon>Vertebrata</taxon>
        <taxon>Euteleostomi</taxon>
        <taxon>Mammalia</taxon>
        <taxon>Eutheria</taxon>
        <taxon>Laurasiatheria</taxon>
        <taxon>Artiodactyla</taxon>
        <taxon>Ruminantia</taxon>
        <taxon>Pecora</taxon>
        <taxon>Cervidae</taxon>
        <taxon>Odocoileinae</taxon>
        <taxon>Rangifer</taxon>
    </lineage>
</organism>
<gene>
    <name evidence="1" type="ORF">MRATA1EN22A_LOCUS25999</name>
</gene>
<accession>A0AC60A265</accession>
<evidence type="ECO:0000313" key="2">
    <source>
        <dbReference type="Proteomes" id="UP001162501"/>
    </source>
</evidence>
<proteinExistence type="predicted"/>
<dbReference type="EMBL" id="OX596091">
    <property type="protein sequence ID" value="CAN0549653.1"/>
    <property type="molecule type" value="Genomic_DNA"/>
</dbReference>
<name>A0AC60A265_RANTA</name>
<protein>
    <submittedName>
        <fullName evidence="1">Uncharacterized protein</fullName>
    </submittedName>
</protein>
<reference evidence="1" key="2">
    <citation type="submission" date="2025-03" db="EMBL/GenBank/DDBJ databases">
        <authorList>
            <consortium name="ELIXIR-Norway"/>
            <consortium name="Elixir Norway"/>
        </authorList>
    </citation>
    <scope>NUCLEOTIDE SEQUENCE</scope>
</reference>
<reference evidence="1" key="1">
    <citation type="submission" date="2023-05" db="EMBL/GenBank/DDBJ databases">
        <authorList>
            <consortium name="ELIXIR-Norway"/>
        </authorList>
    </citation>
    <scope>NUCLEOTIDE SEQUENCE</scope>
</reference>
<dbReference type="Proteomes" id="UP001162501">
    <property type="component" value="Chromosome 7"/>
</dbReference>